<keyword evidence="1" id="KW-0378">Hydrolase</keyword>
<dbReference type="GO" id="GO:0016787">
    <property type="term" value="F:hydrolase activity"/>
    <property type="evidence" value="ECO:0007669"/>
    <property type="project" value="UniProtKB-KW"/>
</dbReference>
<name>A0ABV1H3Z1_9FIRM</name>
<dbReference type="Gene3D" id="3.40.50.11190">
    <property type="match status" value="1"/>
</dbReference>
<protein>
    <submittedName>
        <fullName evidence="1">UDP-2,4-diacetamido-2,4, 6-trideoxy-beta-L-altropyranose hydrolase</fullName>
        <ecNumber evidence="1">3.6.1.57</ecNumber>
    </submittedName>
</protein>
<dbReference type="Gene3D" id="3.40.50.2000">
    <property type="entry name" value="Glycogen Phosphorylase B"/>
    <property type="match status" value="1"/>
</dbReference>
<proteinExistence type="predicted"/>
<organism evidence="1 2">
    <name type="scientific">Lachnospira intestinalis</name>
    <dbReference type="NCBI Taxonomy" id="3133158"/>
    <lineage>
        <taxon>Bacteria</taxon>
        <taxon>Bacillati</taxon>
        <taxon>Bacillota</taxon>
        <taxon>Clostridia</taxon>
        <taxon>Lachnospirales</taxon>
        <taxon>Lachnospiraceae</taxon>
        <taxon>Lachnospira</taxon>
    </lineage>
</organism>
<accession>A0ABV1H3Z1</accession>
<reference evidence="1" key="1">
    <citation type="submission" date="2024-03" db="EMBL/GenBank/DDBJ databases">
        <title>Human intestinal bacterial collection.</title>
        <authorList>
            <person name="Pauvert C."/>
            <person name="Hitch T.C.A."/>
            <person name="Clavel T."/>
        </authorList>
    </citation>
    <scope>NUCLEOTIDE SEQUENCE [LARGE SCALE GENOMIC DNA]</scope>
    <source>
        <strain evidence="1">CLA-AA-H89B</strain>
    </source>
</reference>
<dbReference type="PANTHER" id="PTHR21015">
    <property type="entry name" value="UDP-N-ACETYLGLUCOSAMINE--N-ACETYLMURAMYL-(PENTAPEPTIDE) PYROPHOSPHORYL-UNDECAPRENOL N-ACETYLGLUCOSAMINE TRANSFERASE 1"/>
    <property type="match status" value="1"/>
</dbReference>
<dbReference type="PANTHER" id="PTHR21015:SF22">
    <property type="entry name" value="GLYCOSYLTRANSFERASE"/>
    <property type="match status" value="1"/>
</dbReference>
<comment type="caution">
    <text evidence="1">The sequence shown here is derived from an EMBL/GenBank/DDBJ whole genome shotgun (WGS) entry which is preliminary data.</text>
</comment>
<dbReference type="EMBL" id="JBBMFS010000003">
    <property type="protein sequence ID" value="MEQ2554418.1"/>
    <property type="molecule type" value="Genomic_DNA"/>
</dbReference>
<keyword evidence="2" id="KW-1185">Reference proteome</keyword>
<gene>
    <name evidence="1" type="primary">pseG</name>
    <name evidence="1" type="ORF">WMO37_05215</name>
</gene>
<dbReference type="Proteomes" id="UP001546774">
    <property type="component" value="Unassembled WGS sequence"/>
</dbReference>
<dbReference type="SUPFAM" id="SSF53756">
    <property type="entry name" value="UDP-Glycosyltransferase/glycogen phosphorylase"/>
    <property type="match status" value="1"/>
</dbReference>
<sequence length="338" mass="39162">MIGFRVDANEKIATGHLMRCIAIAAACQKKGKQCLFLLAEGKETQRLADRGLPYRVMGTEWNDMESEKEQLAQILDEQRFEYMVVDSYQATIPYLKWLNSRVPVLYIDDLAREIYPVTAVLHYSQWKDDQSYFNQYQNIPVKVLAGMEYTPLREEFAQRYYEKREKRILITTGGTDPFNITYKLLSICLCDEVFASYSYDVIVGSMNVYEAQLKEMEHQYPPIKIHKNITNMSDYMRGCEMAVSAGGTTLFELCACGIPTVCFSFAENQMKFSKEIGEHEIMFYAGDARYNDKIEIDICQCLHRFLENKKLEAEYARRMLELVDGKGCERIVEVLCSK</sequence>
<evidence type="ECO:0000313" key="1">
    <source>
        <dbReference type="EMBL" id="MEQ2554418.1"/>
    </source>
</evidence>
<dbReference type="InterPro" id="IPR020023">
    <property type="entry name" value="PseG"/>
</dbReference>
<dbReference type="NCBIfam" id="TIGR03590">
    <property type="entry name" value="PseG"/>
    <property type="match status" value="1"/>
</dbReference>
<evidence type="ECO:0000313" key="2">
    <source>
        <dbReference type="Proteomes" id="UP001546774"/>
    </source>
</evidence>
<dbReference type="EC" id="3.6.1.57" evidence="1"/>